<feature type="compositionally biased region" description="Polar residues" evidence="2">
    <location>
        <begin position="1"/>
        <end position="16"/>
    </location>
</feature>
<accession>A0A507FMF1</accession>
<dbReference type="EMBL" id="QEAP01000020">
    <property type="protein sequence ID" value="TPX77494.1"/>
    <property type="molecule type" value="Genomic_DNA"/>
</dbReference>
<gene>
    <name evidence="3" type="ORF">CcCBS67573_g01281</name>
</gene>
<feature type="region of interest" description="Disordered" evidence="2">
    <location>
        <begin position="879"/>
        <end position="900"/>
    </location>
</feature>
<feature type="compositionally biased region" description="Basic residues" evidence="2">
    <location>
        <begin position="707"/>
        <end position="718"/>
    </location>
</feature>
<feature type="compositionally biased region" description="Polar residues" evidence="2">
    <location>
        <begin position="723"/>
        <end position="733"/>
    </location>
</feature>
<feature type="region of interest" description="Disordered" evidence="2">
    <location>
        <begin position="420"/>
        <end position="463"/>
    </location>
</feature>
<name>A0A507FMF1_9FUNG</name>
<dbReference type="Proteomes" id="UP000320333">
    <property type="component" value="Unassembled WGS sequence"/>
</dbReference>
<evidence type="ECO:0000256" key="2">
    <source>
        <dbReference type="SAM" id="MobiDB-lite"/>
    </source>
</evidence>
<feature type="compositionally biased region" description="Low complexity" evidence="2">
    <location>
        <begin position="25"/>
        <end position="44"/>
    </location>
</feature>
<proteinExistence type="predicted"/>
<sequence length="913" mass="102030">MKAATNEKTGTIQTQAKKAHFANIADPDTTTAAAAAPEPTQASDNDVRISRNTTPSSILRTPNSPRMSITRNVPTVREGSGVNYVSSIEGSYEKAVYYDAIVHASQDGYDDIRAIEMGREARTRAKEIHARIRQRAQEDADRANASLALQRQEEARQQQLEMDQLKLQLQQQAHVSVTLRENPVYEIQSSKLSETIANASPRWPEDIHSPMHPYTTPVNRTARLSTVLKKIVGPAVKKGIREGMPDLMIQPRMINNKLQILVDEFCHGLESEYNTRAREMLLAYRESVKTIETKTATKIAKEWEARANHKEADQRMERLEKENHVLKQQSMRTISANSALQKQMDELRREGSNRDEEYKLLIRENARRRLKCASQRRQIARLKEALQNNQNGMNEDAPSHYSTYQAPLSIARCSTPAFKVSQRGMARSDDGYDKSDSEREDRQCYSGDDGAQFGFDSTGSDGESVKRRAECAFSDQDFSDDDLDQEWEAWCRNSDFTKPGWSKSTASKLLSQNAPMSVIHIGENPAVAEEIISDAMARKASSLQTRSVNGDENDKLKLKKEWMKRVHSKCRREIHRLRELVDIERAKLAKGAFPAPASKDGKTIRELVSVLQECITSQERYTDLPEHSGSRLILGSSTLSQSMESVQETNGLQTFMDRIQSRESLLWRLISTLSRHEANQRRSSPESPTLPSHCTSPAPPSTTARSQRPHSVRTHNYKPRPLSASTRASTTDMNQRGIKSIQVLLAEIDASSDSEGGAGEGGHHEQVDGAESYGARHVSFGVKDVSSQGRPKLRPKSAPAASASGTLLPLHINHEPSPEHAILSRNQGVRLKEYEKGKPTECVEPSIDASRWQLLSQHYKNPYSNAFPPRAPLKKTAALRPQSGGGMVGNKSKWVPRPIDHVAGPHYGNFATK</sequence>
<organism evidence="3 4">
    <name type="scientific">Chytriomyces confervae</name>
    <dbReference type="NCBI Taxonomy" id="246404"/>
    <lineage>
        <taxon>Eukaryota</taxon>
        <taxon>Fungi</taxon>
        <taxon>Fungi incertae sedis</taxon>
        <taxon>Chytridiomycota</taxon>
        <taxon>Chytridiomycota incertae sedis</taxon>
        <taxon>Chytridiomycetes</taxon>
        <taxon>Chytridiales</taxon>
        <taxon>Chytriomycetaceae</taxon>
        <taxon>Chytriomyces</taxon>
    </lineage>
</organism>
<feature type="coiled-coil region" evidence="1">
    <location>
        <begin position="302"/>
        <end position="383"/>
    </location>
</feature>
<feature type="region of interest" description="Disordered" evidence="2">
    <location>
        <begin position="676"/>
        <end position="733"/>
    </location>
</feature>
<reference evidence="3 4" key="1">
    <citation type="journal article" date="2019" name="Sci. Rep.">
        <title>Comparative genomics of chytrid fungi reveal insights into the obligate biotrophic and pathogenic lifestyle of Synchytrium endobioticum.</title>
        <authorList>
            <person name="van de Vossenberg B.T.L.H."/>
            <person name="Warris S."/>
            <person name="Nguyen H.D.T."/>
            <person name="van Gent-Pelzer M.P.E."/>
            <person name="Joly D.L."/>
            <person name="van de Geest H.C."/>
            <person name="Bonants P.J.M."/>
            <person name="Smith D.S."/>
            <person name="Levesque C.A."/>
            <person name="van der Lee T.A.J."/>
        </authorList>
    </citation>
    <scope>NUCLEOTIDE SEQUENCE [LARGE SCALE GENOMIC DNA]</scope>
    <source>
        <strain evidence="3 4">CBS 675.73</strain>
    </source>
</reference>
<feature type="compositionally biased region" description="Polar residues" evidence="2">
    <location>
        <begin position="50"/>
        <end position="70"/>
    </location>
</feature>
<feature type="region of interest" description="Disordered" evidence="2">
    <location>
        <begin position="1"/>
        <end position="70"/>
    </location>
</feature>
<protein>
    <submittedName>
        <fullName evidence="3">Uncharacterized protein</fullName>
    </submittedName>
</protein>
<evidence type="ECO:0000313" key="3">
    <source>
        <dbReference type="EMBL" id="TPX77494.1"/>
    </source>
</evidence>
<feature type="coiled-coil region" evidence="1">
    <location>
        <begin position="133"/>
        <end position="175"/>
    </location>
</feature>
<dbReference type="OrthoDB" id="2159009at2759"/>
<keyword evidence="1" id="KW-0175">Coiled coil</keyword>
<feature type="region of interest" description="Disordered" evidence="2">
    <location>
        <begin position="783"/>
        <end position="802"/>
    </location>
</feature>
<feature type="compositionally biased region" description="Basic and acidic residues" evidence="2">
    <location>
        <begin position="426"/>
        <end position="443"/>
    </location>
</feature>
<evidence type="ECO:0000256" key="1">
    <source>
        <dbReference type="SAM" id="Coils"/>
    </source>
</evidence>
<comment type="caution">
    <text evidence="3">The sequence shown here is derived from an EMBL/GenBank/DDBJ whole genome shotgun (WGS) entry which is preliminary data.</text>
</comment>
<dbReference type="AlphaFoldDB" id="A0A507FMF1"/>
<feature type="compositionally biased region" description="Polar residues" evidence="2">
    <location>
        <begin position="685"/>
        <end position="706"/>
    </location>
</feature>
<evidence type="ECO:0000313" key="4">
    <source>
        <dbReference type="Proteomes" id="UP000320333"/>
    </source>
</evidence>
<keyword evidence="4" id="KW-1185">Reference proteome</keyword>